<dbReference type="Proteomes" id="UP000037069">
    <property type="component" value="Unassembled WGS sequence"/>
</dbReference>
<dbReference type="EMBL" id="JRES01001693">
    <property type="protein sequence ID" value="KNC20946.1"/>
    <property type="molecule type" value="Genomic_DNA"/>
</dbReference>
<evidence type="ECO:0000313" key="3">
    <source>
        <dbReference type="EMBL" id="KNC20946.1"/>
    </source>
</evidence>
<evidence type="ECO:0000256" key="1">
    <source>
        <dbReference type="SAM" id="MobiDB-lite"/>
    </source>
</evidence>
<comment type="caution">
    <text evidence="3">The sequence shown here is derived from an EMBL/GenBank/DDBJ whole genome shotgun (WGS) entry which is preliminary data.</text>
</comment>
<dbReference type="InterPro" id="IPR006629">
    <property type="entry name" value="LITAF"/>
</dbReference>
<name>A0A0L0BLM3_LUCCU</name>
<proteinExistence type="predicted"/>
<feature type="region of interest" description="Disordered" evidence="1">
    <location>
        <begin position="130"/>
        <end position="159"/>
    </location>
</feature>
<reference evidence="3 4" key="1">
    <citation type="journal article" date="2015" name="Nat. Commun.">
        <title>Lucilia cuprina genome unlocks parasitic fly biology to underpin future interventions.</title>
        <authorList>
            <person name="Anstead C.A."/>
            <person name="Korhonen P.K."/>
            <person name="Young N.D."/>
            <person name="Hall R.S."/>
            <person name="Jex A.R."/>
            <person name="Murali S.C."/>
            <person name="Hughes D.S."/>
            <person name="Lee S.F."/>
            <person name="Perry T."/>
            <person name="Stroehlein A.J."/>
            <person name="Ansell B.R."/>
            <person name="Breugelmans B."/>
            <person name="Hofmann A."/>
            <person name="Qu J."/>
            <person name="Dugan S."/>
            <person name="Lee S.L."/>
            <person name="Chao H."/>
            <person name="Dinh H."/>
            <person name="Han Y."/>
            <person name="Doddapaneni H.V."/>
            <person name="Worley K.C."/>
            <person name="Muzny D.M."/>
            <person name="Ioannidis P."/>
            <person name="Waterhouse R.M."/>
            <person name="Zdobnov E.M."/>
            <person name="James P.J."/>
            <person name="Bagnall N.H."/>
            <person name="Kotze A.C."/>
            <person name="Gibbs R.A."/>
            <person name="Richards S."/>
            <person name="Batterham P."/>
            <person name="Gasser R.B."/>
        </authorList>
    </citation>
    <scope>NUCLEOTIDE SEQUENCE [LARGE SCALE GENOMIC DNA]</scope>
    <source>
        <strain evidence="3 4">LS</strain>
        <tissue evidence="3">Full body</tissue>
    </source>
</reference>
<evidence type="ECO:0000259" key="2">
    <source>
        <dbReference type="SMART" id="SM00714"/>
    </source>
</evidence>
<dbReference type="SMART" id="SM00714">
    <property type="entry name" value="LITAF"/>
    <property type="match status" value="1"/>
</dbReference>
<keyword evidence="4" id="KW-1185">Reference proteome</keyword>
<dbReference type="OMA" id="EETCIEV"/>
<evidence type="ECO:0000313" key="4">
    <source>
        <dbReference type="Proteomes" id="UP000037069"/>
    </source>
</evidence>
<accession>A0A0L0BLM3</accession>
<dbReference type="AlphaFoldDB" id="A0A0L0BLM3"/>
<dbReference type="OrthoDB" id="8053264at2759"/>
<gene>
    <name evidence="3" type="ORF">FF38_13019</name>
</gene>
<organism evidence="3 4">
    <name type="scientific">Lucilia cuprina</name>
    <name type="common">Green bottle fly</name>
    <name type="synonym">Australian sheep blowfly</name>
    <dbReference type="NCBI Taxonomy" id="7375"/>
    <lineage>
        <taxon>Eukaryota</taxon>
        <taxon>Metazoa</taxon>
        <taxon>Ecdysozoa</taxon>
        <taxon>Arthropoda</taxon>
        <taxon>Hexapoda</taxon>
        <taxon>Insecta</taxon>
        <taxon>Pterygota</taxon>
        <taxon>Neoptera</taxon>
        <taxon>Endopterygota</taxon>
        <taxon>Diptera</taxon>
        <taxon>Brachycera</taxon>
        <taxon>Muscomorpha</taxon>
        <taxon>Oestroidea</taxon>
        <taxon>Calliphoridae</taxon>
        <taxon>Luciliinae</taxon>
        <taxon>Lucilia</taxon>
    </lineage>
</organism>
<protein>
    <recommendedName>
        <fullName evidence="2">LITAF domain-containing protein</fullName>
    </recommendedName>
</protein>
<sequence length="159" mass="18202">MVAIEEETCIEVILPGPPQPLIKPIELKNIGFLQKHPTYINCPACLAESMSVVRLEVVTCWQKFLKITNMCKTSESRYDINHYCSICGCFIGRYVSIGCGERCISKRARKKAAHDAMTLKVKPRDCAEHMQKARERVKENRAKEKAKKSEEKKETNEKK</sequence>
<feature type="domain" description="LITAF" evidence="2">
    <location>
        <begin position="37"/>
        <end position="96"/>
    </location>
</feature>